<dbReference type="CDD" id="cd00093">
    <property type="entry name" value="HTH_XRE"/>
    <property type="match status" value="1"/>
</dbReference>
<evidence type="ECO:0000313" key="2">
    <source>
        <dbReference type="EMBL" id="OZV69296.1"/>
    </source>
</evidence>
<dbReference type="Gene3D" id="1.10.260.40">
    <property type="entry name" value="lambda repressor-like DNA-binding domains"/>
    <property type="match status" value="1"/>
</dbReference>
<evidence type="ECO:0000259" key="1">
    <source>
        <dbReference type="PROSITE" id="PS50943"/>
    </source>
</evidence>
<dbReference type="RefSeq" id="WP_094968070.1">
    <property type="nucleotide sequence ID" value="NZ_NGJN01000003.1"/>
</dbReference>
<keyword evidence="3" id="KW-1185">Reference proteome</keyword>
<feature type="domain" description="HTH cro/C1-type" evidence="1">
    <location>
        <begin position="11"/>
        <end position="65"/>
    </location>
</feature>
<dbReference type="PROSITE" id="PS50943">
    <property type="entry name" value="HTH_CROC1"/>
    <property type="match status" value="1"/>
</dbReference>
<evidence type="ECO:0000313" key="3">
    <source>
        <dbReference type="Proteomes" id="UP000216840"/>
    </source>
</evidence>
<sequence>MKKFQTLGELIKSYRLYHNISQSDLASNLDVDARSVMRWEKNETLLNMEKEGMLAKETFIPYQVIRNLNSTNQIPTFYDFGLRKYSLSSVSNELPDADWIKSKIDISTDRVRPIKTKEDLIPILRHTELQNNPLKTTDIELLWEATKHLPELNLIMFDQSGYYSGHCIYFSLSERTYHKIRNRDCEENELTPNDLVNFKTQDYPIFYCHSITADCNENFFYIIGTVLKFFRDSSLGDYLYALLTSRHDSHNMSEQLGVKTVWEDYDIKETYNLRDAPRLVEGTFNSFLASG</sequence>
<dbReference type="OrthoDB" id="1410291at2"/>
<organism evidence="2 3">
    <name type="scientific">Winogradskyella aurantia</name>
    <dbReference type="NCBI Taxonomy" id="1915063"/>
    <lineage>
        <taxon>Bacteria</taxon>
        <taxon>Pseudomonadati</taxon>
        <taxon>Bacteroidota</taxon>
        <taxon>Flavobacteriia</taxon>
        <taxon>Flavobacteriales</taxon>
        <taxon>Flavobacteriaceae</taxon>
        <taxon>Winogradskyella</taxon>
    </lineage>
</organism>
<dbReference type="GO" id="GO:0003677">
    <property type="term" value="F:DNA binding"/>
    <property type="evidence" value="ECO:0007669"/>
    <property type="project" value="InterPro"/>
</dbReference>
<dbReference type="Proteomes" id="UP000216840">
    <property type="component" value="Unassembled WGS sequence"/>
</dbReference>
<gene>
    <name evidence="2" type="ORF">CA834_07525</name>
</gene>
<dbReference type="SUPFAM" id="SSF47413">
    <property type="entry name" value="lambda repressor-like DNA-binding domains"/>
    <property type="match status" value="1"/>
</dbReference>
<dbReference type="EMBL" id="NGJN01000003">
    <property type="protein sequence ID" value="OZV69296.1"/>
    <property type="molecule type" value="Genomic_DNA"/>
</dbReference>
<dbReference type="InterPro" id="IPR010982">
    <property type="entry name" value="Lambda_DNA-bd_dom_sf"/>
</dbReference>
<protein>
    <recommendedName>
        <fullName evidence="1">HTH cro/C1-type domain-containing protein</fullName>
    </recommendedName>
</protein>
<reference evidence="2 3" key="1">
    <citation type="submission" date="2017-05" db="EMBL/GenBank/DDBJ databases">
        <title>The draft genome sequence of Idiomarina salinarum WNB302.</title>
        <authorList>
            <person name="Sun Y."/>
            <person name="Chen B."/>
            <person name="Du Z."/>
        </authorList>
    </citation>
    <scope>NUCLEOTIDE SEQUENCE [LARGE SCALE GENOMIC DNA]</scope>
    <source>
        <strain evidence="2 3">WNB302</strain>
    </source>
</reference>
<name>A0A265UVG7_9FLAO</name>
<comment type="caution">
    <text evidence="2">The sequence shown here is derived from an EMBL/GenBank/DDBJ whole genome shotgun (WGS) entry which is preliminary data.</text>
</comment>
<proteinExistence type="predicted"/>
<dbReference type="AlphaFoldDB" id="A0A265UVG7"/>
<accession>A0A265UVG7</accession>
<dbReference type="InterPro" id="IPR001387">
    <property type="entry name" value="Cro/C1-type_HTH"/>
</dbReference>